<evidence type="ECO:0000256" key="1">
    <source>
        <dbReference type="SAM" id="Phobius"/>
    </source>
</evidence>
<name>G5KFY0_9STRE</name>
<feature type="transmembrane region" description="Helical" evidence="1">
    <location>
        <begin position="171"/>
        <end position="189"/>
    </location>
</feature>
<dbReference type="eggNOG" id="ENOG5031VXQ">
    <property type="taxonomic scope" value="Bacteria"/>
</dbReference>
<dbReference type="Proteomes" id="UP000005388">
    <property type="component" value="Unassembled WGS sequence"/>
</dbReference>
<organism evidence="2 3">
    <name type="scientific">Streptococcus urinalis 2285-97</name>
    <dbReference type="NCBI Taxonomy" id="764291"/>
    <lineage>
        <taxon>Bacteria</taxon>
        <taxon>Bacillati</taxon>
        <taxon>Bacillota</taxon>
        <taxon>Bacilli</taxon>
        <taxon>Lactobacillales</taxon>
        <taxon>Streptococcaceae</taxon>
        <taxon>Streptococcus</taxon>
    </lineage>
</organism>
<keyword evidence="1" id="KW-0472">Membrane</keyword>
<feature type="transmembrane region" description="Helical" evidence="1">
    <location>
        <begin position="120"/>
        <end position="141"/>
    </location>
</feature>
<evidence type="ECO:0000313" key="2">
    <source>
        <dbReference type="EMBL" id="EHJ56384.1"/>
    </source>
</evidence>
<protein>
    <submittedName>
        <fullName evidence="2">Uncharacterized protein</fullName>
    </submittedName>
</protein>
<gene>
    <name evidence="2" type="ORF">STRUR_1139</name>
</gene>
<feature type="transmembrane region" description="Helical" evidence="1">
    <location>
        <begin position="147"/>
        <end position="164"/>
    </location>
</feature>
<sequence length="266" mass="29194">MTLHFAVSKDNQEPKREDFKTLSKSTKALGSALVSGYHLSFDIKAPGIGPKINTRVEEALIAASDFLAENGYQNTDEVSGQVSQTSVYQLSNRLLLTTEANFEQFSSQLLAEKNEMVNEIIGLGLVGAFVGSLIGAISIVIIGQLGFVAAISGIIMGICTVKGYELLAKKLSFKGIVISIIMMIIMTYIGHKTSFAISVANYYKVGFFRAFQSISQLIKEGYIKGNVYYAELFKVYIFTAIGAIPTIINSYRNNKMKYDARQLSDK</sequence>
<reference evidence="2 3" key="1">
    <citation type="journal article" date="2014" name="Int. J. Syst. Evol. Microbiol.">
        <title>Phylogenomics and the dynamic genome evolution of the genus Streptococcus.</title>
        <authorList>
            <consortium name="The Broad Institute Genome Sequencing Platform"/>
            <person name="Richards V.P."/>
            <person name="Palmer S.R."/>
            <person name="Pavinski Bitar P.D."/>
            <person name="Qin X."/>
            <person name="Weinstock G.M."/>
            <person name="Highlander S.K."/>
            <person name="Town C.D."/>
            <person name="Burne R.A."/>
            <person name="Stanhope M.J."/>
        </authorList>
    </citation>
    <scope>NUCLEOTIDE SEQUENCE [LARGE SCALE GENOMIC DNA]</scope>
    <source>
        <strain evidence="2 3">2285-97</strain>
    </source>
</reference>
<dbReference type="RefSeq" id="WP_006739144.1">
    <property type="nucleotide sequence ID" value="NZ_AEUZ02000001.1"/>
</dbReference>
<keyword evidence="3" id="KW-1185">Reference proteome</keyword>
<feature type="transmembrane region" description="Helical" evidence="1">
    <location>
        <begin position="233"/>
        <end position="251"/>
    </location>
</feature>
<evidence type="ECO:0000313" key="3">
    <source>
        <dbReference type="Proteomes" id="UP000005388"/>
    </source>
</evidence>
<accession>G5KFY0</accession>
<comment type="caution">
    <text evidence="2">The sequence shown here is derived from an EMBL/GenBank/DDBJ whole genome shotgun (WGS) entry which is preliminary data.</text>
</comment>
<keyword evidence="1" id="KW-1133">Transmembrane helix</keyword>
<dbReference type="STRING" id="764291.STRUR_1139"/>
<dbReference type="EMBL" id="AEUZ02000001">
    <property type="protein sequence ID" value="EHJ56384.1"/>
    <property type="molecule type" value="Genomic_DNA"/>
</dbReference>
<keyword evidence="1" id="KW-0812">Transmembrane</keyword>
<dbReference type="AlphaFoldDB" id="G5KFY0"/>
<proteinExistence type="predicted"/>